<dbReference type="PANTHER" id="PTHR37299:SF1">
    <property type="entry name" value="STAGE 0 SPORULATION PROTEIN A HOMOLOG"/>
    <property type="match status" value="1"/>
</dbReference>
<dbReference type="Gene3D" id="3.40.50.2300">
    <property type="match status" value="1"/>
</dbReference>
<dbReference type="OrthoDB" id="9788600at2"/>
<dbReference type="AlphaFoldDB" id="A0A4Q1RJ17"/>
<evidence type="ECO:0000313" key="7">
    <source>
        <dbReference type="Proteomes" id="UP000290106"/>
    </source>
</evidence>
<dbReference type="Pfam" id="PF04397">
    <property type="entry name" value="LytTR"/>
    <property type="match status" value="1"/>
</dbReference>
<dbReference type="Gene3D" id="2.40.50.1020">
    <property type="entry name" value="LytTr DNA-binding domain"/>
    <property type="match status" value="1"/>
</dbReference>
<evidence type="ECO:0000259" key="5">
    <source>
        <dbReference type="PROSITE" id="PS50930"/>
    </source>
</evidence>
<name>A0A4Q1RJ17_9FIRM</name>
<evidence type="ECO:0000313" key="6">
    <source>
        <dbReference type="EMBL" id="RXS75740.1"/>
    </source>
</evidence>
<dbReference type="InterPro" id="IPR011006">
    <property type="entry name" value="CheY-like_superfamily"/>
</dbReference>
<dbReference type="InterPro" id="IPR007492">
    <property type="entry name" value="LytTR_DNA-bd_dom"/>
</dbReference>
<accession>A0A4Q1RJ17</accession>
<dbReference type="EMBL" id="SDKC01000001">
    <property type="protein sequence ID" value="RXS75740.1"/>
    <property type="molecule type" value="Genomic_DNA"/>
</dbReference>
<reference evidence="6 7" key="1">
    <citation type="submission" date="2019-01" db="EMBL/GenBank/DDBJ databases">
        <title>Blautia sp. nov. KGMB01111 isolated human feces.</title>
        <authorList>
            <person name="Park J.-E."/>
            <person name="Kim J.-S."/>
            <person name="Park S.-H."/>
        </authorList>
    </citation>
    <scope>NUCLEOTIDE SEQUENCE [LARGE SCALE GENOMIC DNA]</scope>
    <source>
        <strain evidence="6 7">KGMB01111</strain>
    </source>
</reference>
<evidence type="ECO:0000256" key="3">
    <source>
        <dbReference type="PROSITE-ProRule" id="PRU00169"/>
    </source>
</evidence>
<dbReference type="SUPFAM" id="SSF52172">
    <property type="entry name" value="CheY-like"/>
    <property type="match status" value="1"/>
</dbReference>
<dbReference type="Pfam" id="PF00072">
    <property type="entry name" value="Response_reg"/>
    <property type="match status" value="1"/>
</dbReference>
<comment type="caution">
    <text evidence="6">The sequence shown here is derived from an EMBL/GenBank/DDBJ whole genome shotgun (WGS) entry which is preliminary data.</text>
</comment>
<dbReference type="SMART" id="SM00850">
    <property type="entry name" value="LytTR"/>
    <property type="match status" value="1"/>
</dbReference>
<feature type="domain" description="Response regulatory" evidence="4">
    <location>
        <begin position="2"/>
        <end position="117"/>
    </location>
</feature>
<comment type="function">
    <text evidence="2">May play the central regulatory role in sporulation. It may be an element of the effector pathway responsible for the activation of sporulation genes in response to nutritional stress. Spo0A may act in concert with spo0H (a sigma factor) to control the expression of some genes that are critical to the sporulation process.</text>
</comment>
<dbReference type="PROSITE" id="PS50930">
    <property type="entry name" value="HTH_LYTTR"/>
    <property type="match status" value="1"/>
</dbReference>
<dbReference type="Proteomes" id="UP000290106">
    <property type="component" value="Unassembled WGS sequence"/>
</dbReference>
<dbReference type="GO" id="GO:0003677">
    <property type="term" value="F:DNA binding"/>
    <property type="evidence" value="ECO:0007669"/>
    <property type="project" value="InterPro"/>
</dbReference>
<dbReference type="GO" id="GO:0000156">
    <property type="term" value="F:phosphorelay response regulator activity"/>
    <property type="evidence" value="ECO:0007669"/>
    <property type="project" value="InterPro"/>
</dbReference>
<keyword evidence="7" id="KW-1185">Reference proteome</keyword>
<dbReference type="RefSeq" id="WP_129258160.1">
    <property type="nucleotide sequence ID" value="NZ_DAWBJR010000020.1"/>
</dbReference>
<evidence type="ECO:0000259" key="4">
    <source>
        <dbReference type="PROSITE" id="PS50110"/>
    </source>
</evidence>
<evidence type="ECO:0000256" key="2">
    <source>
        <dbReference type="ARBA" id="ARBA00024867"/>
    </source>
</evidence>
<feature type="modified residue" description="4-aspartylphosphate" evidence="3">
    <location>
        <position position="54"/>
    </location>
</feature>
<evidence type="ECO:0000256" key="1">
    <source>
        <dbReference type="ARBA" id="ARBA00018672"/>
    </source>
</evidence>
<dbReference type="InterPro" id="IPR001789">
    <property type="entry name" value="Sig_transdc_resp-reg_receiver"/>
</dbReference>
<dbReference type="PANTHER" id="PTHR37299">
    <property type="entry name" value="TRANSCRIPTIONAL REGULATOR-RELATED"/>
    <property type="match status" value="1"/>
</dbReference>
<dbReference type="PROSITE" id="PS50110">
    <property type="entry name" value="RESPONSE_REGULATORY"/>
    <property type="match status" value="1"/>
</dbReference>
<organism evidence="6 7">
    <name type="scientific">Blautia faecicola</name>
    <dbReference type="NCBI Taxonomy" id="2509240"/>
    <lineage>
        <taxon>Bacteria</taxon>
        <taxon>Bacillati</taxon>
        <taxon>Bacillota</taxon>
        <taxon>Clostridia</taxon>
        <taxon>Lachnospirales</taxon>
        <taxon>Lachnospiraceae</taxon>
        <taxon>Blautia</taxon>
    </lineage>
</organism>
<gene>
    <name evidence="6" type="ORF">ETP43_11300</name>
</gene>
<dbReference type="InterPro" id="IPR046947">
    <property type="entry name" value="LytR-like"/>
</dbReference>
<dbReference type="SMART" id="SM00448">
    <property type="entry name" value="REC"/>
    <property type="match status" value="1"/>
</dbReference>
<feature type="domain" description="HTH LytTR-type" evidence="5">
    <location>
        <begin position="137"/>
        <end position="225"/>
    </location>
</feature>
<keyword evidence="3" id="KW-0597">Phosphoprotein</keyword>
<proteinExistence type="predicted"/>
<protein>
    <recommendedName>
        <fullName evidence="1">Stage 0 sporulation protein A homolog</fullName>
    </recommendedName>
</protein>
<sequence>MKIAIVEDDIQMYEHLQTCLYELLGSSAEYIYFPSGEFFLQTWQPGTFELIILDIFMDRLTGMDVAREIRKSDREVRLVFSTTSNEFASESYEVNACYYLLKPFGKDRVKAMLDRIDLAQLEKMRTVQLPDGTTIVLRDIIYADYAAHCTTLHCKHGRNSSVRANFSEIEKLLSAYPYFFSPSKGLIVNFYEVAAQNADTFTMSDGCLIPISRRKAKEVKEAYSSFLFEQLRKGGKN</sequence>